<evidence type="ECO:0000256" key="3">
    <source>
        <dbReference type="ARBA" id="ARBA00022989"/>
    </source>
</evidence>
<keyword evidence="8" id="KW-1185">Reference proteome</keyword>
<feature type="transmembrane region" description="Helical" evidence="5">
    <location>
        <begin position="113"/>
        <end position="132"/>
    </location>
</feature>
<dbReference type="InterPro" id="IPR011701">
    <property type="entry name" value="MFS"/>
</dbReference>
<dbReference type="PANTHER" id="PTHR23508:SF10">
    <property type="entry name" value="CARBOXYLIC ACID TRANSPORTER PROTEIN HOMOLOG"/>
    <property type="match status" value="1"/>
</dbReference>
<feature type="transmembrane region" description="Helical" evidence="5">
    <location>
        <begin position="144"/>
        <end position="166"/>
    </location>
</feature>
<feature type="transmembrane region" description="Helical" evidence="5">
    <location>
        <begin position="379"/>
        <end position="401"/>
    </location>
</feature>
<dbReference type="RefSeq" id="WP_071072879.1">
    <property type="nucleotide sequence ID" value="NZ_CP017755.1"/>
</dbReference>
<evidence type="ECO:0000313" key="8">
    <source>
        <dbReference type="Proteomes" id="UP000177515"/>
    </source>
</evidence>
<sequence length="441" mass="46537">MRQIDANRLADDASFNRFHATVLVWCALAIVFDGYDLAVAGIALPAIMKEMGVDATQAGFMVSSALFGMMFGNIVFGALADRIGRRAVIVLCIALFSLCTAAAGMMHEPVAFSVMRFLAGLGMGGVMPNVIAQMSEYAPRRMRSTLITVMFSGYSVGGIVAALVGRGLIESYGWQGVFLAAAAPAVLLPWIWRQMPESMAFLHKRGRTGELQAILARLAPQYAPQADDVFVVASQDKPQEAPLRTLFAEGRGFSTVMFWVTCFMSLFMVYALNAWLVKLMASAGYSLGSALAFVLVLNLGATAGAIGGGWLADRLHIKGVLVPMFLLAAVSIALLGHGMPTWVLFVLVGVAGACTIGTQTLSCAYCGQFYPLACRGTGLGLMLGVGRAGAILAPILIGAIIGLSLPLAHNFLVIAVPAVIAAASIALVNHGRSDLVRQRTA</sequence>
<dbReference type="Pfam" id="PF07690">
    <property type="entry name" value="MFS_1"/>
    <property type="match status" value="1"/>
</dbReference>
<feature type="transmembrane region" description="Helical" evidence="5">
    <location>
        <begin position="172"/>
        <end position="192"/>
    </location>
</feature>
<feature type="transmembrane region" description="Helical" evidence="5">
    <location>
        <begin position="407"/>
        <end position="429"/>
    </location>
</feature>
<dbReference type="InterPro" id="IPR036259">
    <property type="entry name" value="MFS_trans_sf"/>
</dbReference>
<proteinExistence type="predicted"/>
<feature type="transmembrane region" description="Helical" evidence="5">
    <location>
        <begin position="87"/>
        <end position="107"/>
    </location>
</feature>
<evidence type="ECO:0000313" key="7">
    <source>
        <dbReference type="EMBL" id="AOZ10398.1"/>
    </source>
</evidence>
<feature type="transmembrane region" description="Helical" evidence="5">
    <location>
        <begin position="289"/>
        <end position="312"/>
    </location>
</feature>
<organism evidence="7 8">
    <name type="scientific">Cupriavidus malaysiensis</name>
    <dbReference type="NCBI Taxonomy" id="367825"/>
    <lineage>
        <taxon>Bacteria</taxon>
        <taxon>Pseudomonadati</taxon>
        <taxon>Pseudomonadota</taxon>
        <taxon>Betaproteobacteria</taxon>
        <taxon>Burkholderiales</taxon>
        <taxon>Burkholderiaceae</taxon>
        <taxon>Cupriavidus</taxon>
    </lineage>
</organism>
<evidence type="ECO:0000256" key="4">
    <source>
        <dbReference type="ARBA" id="ARBA00023136"/>
    </source>
</evidence>
<comment type="subcellular location">
    <subcellularLocation>
        <location evidence="1">Membrane</location>
        <topology evidence="1">Multi-pass membrane protein</topology>
    </subcellularLocation>
</comment>
<dbReference type="Proteomes" id="UP000177515">
    <property type="component" value="Chromosome 2"/>
</dbReference>
<evidence type="ECO:0000259" key="6">
    <source>
        <dbReference type="PROSITE" id="PS50850"/>
    </source>
</evidence>
<protein>
    <submittedName>
        <fullName evidence="7">MFS transporter</fullName>
    </submittedName>
</protein>
<keyword evidence="3 5" id="KW-1133">Transmembrane helix</keyword>
<dbReference type="SUPFAM" id="SSF103473">
    <property type="entry name" value="MFS general substrate transporter"/>
    <property type="match status" value="1"/>
</dbReference>
<dbReference type="CDD" id="cd17365">
    <property type="entry name" value="MFS_PcaK_like"/>
    <property type="match status" value="1"/>
</dbReference>
<dbReference type="Gene3D" id="1.20.1250.20">
    <property type="entry name" value="MFS general substrate transporter like domains"/>
    <property type="match status" value="1"/>
</dbReference>
<feature type="transmembrane region" description="Helical" evidence="5">
    <location>
        <begin position="319"/>
        <end position="336"/>
    </location>
</feature>
<gene>
    <name evidence="7" type="ORF">BKK80_32975</name>
</gene>
<dbReference type="InterPro" id="IPR020846">
    <property type="entry name" value="MFS_dom"/>
</dbReference>
<feature type="domain" description="Major facilitator superfamily (MFS) profile" evidence="6">
    <location>
        <begin position="22"/>
        <end position="433"/>
    </location>
</feature>
<accession>A0ABM7D8G9</accession>
<evidence type="ECO:0000256" key="2">
    <source>
        <dbReference type="ARBA" id="ARBA00022692"/>
    </source>
</evidence>
<dbReference type="EMBL" id="CP017755">
    <property type="protein sequence ID" value="AOZ10398.1"/>
    <property type="molecule type" value="Genomic_DNA"/>
</dbReference>
<keyword evidence="4 5" id="KW-0472">Membrane</keyword>
<reference evidence="7 8" key="1">
    <citation type="submission" date="2016-10" db="EMBL/GenBank/DDBJ databases">
        <title>Complete genome sequences of three Cupriavidus strains isolated from various Malaysian environments.</title>
        <authorList>
            <person name="Abdullah A.A.-A."/>
            <person name="Shafie N.A.H."/>
            <person name="Lau N.S."/>
        </authorList>
    </citation>
    <scope>NUCLEOTIDE SEQUENCE [LARGE SCALE GENOMIC DNA]</scope>
    <source>
        <strain evidence="7 8">USMAA1020</strain>
    </source>
</reference>
<dbReference type="PANTHER" id="PTHR23508">
    <property type="entry name" value="CARBOXYLIC ACID TRANSPORTER PROTEIN HOMOLOG"/>
    <property type="match status" value="1"/>
</dbReference>
<feature type="transmembrane region" description="Helical" evidence="5">
    <location>
        <begin position="342"/>
        <end position="367"/>
    </location>
</feature>
<feature type="transmembrane region" description="Helical" evidence="5">
    <location>
        <begin position="256"/>
        <end position="277"/>
    </location>
</feature>
<name>A0ABM7D8G9_9BURK</name>
<feature type="transmembrane region" description="Helical" evidence="5">
    <location>
        <begin position="21"/>
        <end position="48"/>
    </location>
</feature>
<evidence type="ECO:0000256" key="1">
    <source>
        <dbReference type="ARBA" id="ARBA00004141"/>
    </source>
</evidence>
<dbReference type="PROSITE" id="PS50850">
    <property type="entry name" value="MFS"/>
    <property type="match status" value="1"/>
</dbReference>
<feature type="transmembrane region" description="Helical" evidence="5">
    <location>
        <begin position="60"/>
        <end position="80"/>
    </location>
</feature>
<keyword evidence="2 5" id="KW-0812">Transmembrane</keyword>
<evidence type="ECO:0000256" key="5">
    <source>
        <dbReference type="SAM" id="Phobius"/>
    </source>
</evidence>